<dbReference type="Proteomes" id="UP001183202">
    <property type="component" value="Unassembled WGS sequence"/>
</dbReference>
<dbReference type="EMBL" id="JAVREJ010000026">
    <property type="protein sequence ID" value="MDT0353138.1"/>
    <property type="molecule type" value="Genomic_DNA"/>
</dbReference>
<gene>
    <name evidence="2" type="ORF">RM445_26855</name>
</gene>
<reference evidence="3" key="1">
    <citation type="submission" date="2023-07" db="EMBL/GenBank/DDBJ databases">
        <title>30 novel species of actinomycetes from the DSMZ collection.</title>
        <authorList>
            <person name="Nouioui I."/>
        </authorList>
    </citation>
    <scope>NUCLEOTIDE SEQUENCE [LARGE SCALE GENOMIC DNA]</scope>
    <source>
        <strain evidence="3">DSM 45834</strain>
    </source>
</reference>
<protein>
    <submittedName>
        <fullName evidence="2">Uncharacterized protein</fullName>
    </submittedName>
</protein>
<keyword evidence="1" id="KW-0175">Coiled coil</keyword>
<dbReference type="RefSeq" id="WP_311559653.1">
    <property type="nucleotide sequence ID" value="NZ_JAVREJ010000026.1"/>
</dbReference>
<proteinExistence type="predicted"/>
<accession>A0ABU2NJE3</accession>
<name>A0ABU2NJE3_9PSEU</name>
<sequence length="79" mass="8266">MDDLRARIAERLAALARETALGQERLRALEDEAAELRATLLRIAGATQVLREVLDADGCADVVAMTPAATPAAGPVRAG</sequence>
<evidence type="ECO:0000256" key="1">
    <source>
        <dbReference type="SAM" id="Coils"/>
    </source>
</evidence>
<organism evidence="2 3">
    <name type="scientific">Pseudonocardia charpentierae</name>
    <dbReference type="NCBI Taxonomy" id="3075545"/>
    <lineage>
        <taxon>Bacteria</taxon>
        <taxon>Bacillati</taxon>
        <taxon>Actinomycetota</taxon>
        <taxon>Actinomycetes</taxon>
        <taxon>Pseudonocardiales</taxon>
        <taxon>Pseudonocardiaceae</taxon>
        <taxon>Pseudonocardia</taxon>
    </lineage>
</organism>
<comment type="caution">
    <text evidence="2">The sequence shown here is derived from an EMBL/GenBank/DDBJ whole genome shotgun (WGS) entry which is preliminary data.</text>
</comment>
<feature type="coiled-coil region" evidence="1">
    <location>
        <begin position="12"/>
        <end position="46"/>
    </location>
</feature>
<keyword evidence="3" id="KW-1185">Reference proteome</keyword>
<evidence type="ECO:0000313" key="3">
    <source>
        <dbReference type="Proteomes" id="UP001183202"/>
    </source>
</evidence>
<evidence type="ECO:0000313" key="2">
    <source>
        <dbReference type="EMBL" id="MDT0353138.1"/>
    </source>
</evidence>